<feature type="repeat" description="TPR" evidence="3">
    <location>
        <begin position="80"/>
        <end position="113"/>
    </location>
</feature>
<evidence type="ECO:0000256" key="1">
    <source>
        <dbReference type="ARBA" id="ARBA00022737"/>
    </source>
</evidence>
<feature type="repeat" description="TPR" evidence="3">
    <location>
        <begin position="148"/>
        <end position="181"/>
    </location>
</feature>
<dbReference type="InterPro" id="IPR011990">
    <property type="entry name" value="TPR-like_helical_dom_sf"/>
</dbReference>
<sequence>MNDMRHRERGWWALFLLAAFISTSALGGSYAASRTAQSDGKMTEEQVALMEMGISKVSAGEYEEALKLFDACCKAAKRAPLPFLNRGKLFLIMGKLDKAAADVEKAIKLDPSLQEAHLALGIIERMRGDYDRGIKELNIALEMAPNDPSALMNRAQLFFDAGRADLALEDLSKVLESNPRMLKALENRAYILEQLGRYDDEISDLTTILTLQPDHLQAMKHLGYAHRQKGDVESALRWFKNAMKLERNDVAKNRLLQEIEQLQAQIEGK</sequence>
<dbReference type="SMART" id="SM00028">
    <property type="entry name" value="TPR"/>
    <property type="match status" value="6"/>
</dbReference>
<dbReference type="AlphaFoldDB" id="A0A7C4AQJ2"/>
<comment type="caution">
    <text evidence="4">The sequence shown here is derived from an EMBL/GenBank/DDBJ whole genome shotgun (WGS) entry which is preliminary data.</text>
</comment>
<gene>
    <name evidence="4" type="ORF">ENV54_01855</name>
</gene>
<dbReference type="PANTHER" id="PTHR44858:SF1">
    <property type="entry name" value="UDP-N-ACETYLGLUCOSAMINE--PEPTIDE N-ACETYLGLUCOSAMINYLTRANSFERASE SPINDLY-RELATED"/>
    <property type="match status" value="1"/>
</dbReference>
<dbReference type="Pfam" id="PF13432">
    <property type="entry name" value="TPR_16"/>
    <property type="match status" value="3"/>
</dbReference>
<keyword evidence="2 3" id="KW-0802">TPR repeat</keyword>
<dbReference type="PROSITE" id="PS50005">
    <property type="entry name" value="TPR"/>
    <property type="match status" value="4"/>
</dbReference>
<dbReference type="InterPro" id="IPR019734">
    <property type="entry name" value="TPR_rpt"/>
</dbReference>
<reference evidence="4" key="1">
    <citation type="journal article" date="2020" name="mSystems">
        <title>Genome- and Community-Level Interaction Insights into Carbon Utilization and Element Cycling Functions of Hydrothermarchaeota in Hydrothermal Sediment.</title>
        <authorList>
            <person name="Zhou Z."/>
            <person name="Liu Y."/>
            <person name="Xu W."/>
            <person name="Pan J."/>
            <person name="Luo Z.H."/>
            <person name="Li M."/>
        </authorList>
    </citation>
    <scope>NUCLEOTIDE SEQUENCE [LARGE SCALE GENOMIC DNA]</scope>
    <source>
        <strain evidence="4">SpSt-769</strain>
    </source>
</reference>
<protein>
    <submittedName>
        <fullName evidence="4">Tetratricopeptide repeat protein</fullName>
    </submittedName>
</protein>
<feature type="repeat" description="TPR" evidence="3">
    <location>
        <begin position="216"/>
        <end position="249"/>
    </location>
</feature>
<proteinExistence type="predicted"/>
<dbReference type="EMBL" id="DTGT01000059">
    <property type="protein sequence ID" value="HGH60024.1"/>
    <property type="molecule type" value="Genomic_DNA"/>
</dbReference>
<feature type="repeat" description="TPR" evidence="3">
    <location>
        <begin position="114"/>
        <end position="147"/>
    </location>
</feature>
<organism evidence="4">
    <name type="scientific">Desulfomonile tiedjei</name>
    <dbReference type="NCBI Taxonomy" id="2358"/>
    <lineage>
        <taxon>Bacteria</taxon>
        <taxon>Pseudomonadati</taxon>
        <taxon>Thermodesulfobacteriota</taxon>
        <taxon>Desulfomonilia</taxon>
        <taxon>Desulfomonilales</taxon>
        <taxon>Desulfomonilaceae</taxon>
        <taxon>Desulfomonile</taxon>
    </lineage>
</organism>
<evidence type="ECO:0000256" key="3">
    <source>
        <dbReference type="PROSITE-ProRule" id="PRU00339"/>
    </source>
</evidence>
<accession>A0A7C4AQJ2</accession>
<dbReference type="Gene3D" id="1.25.40.10">
    <property type="entry name" value="Tetratricopeptide repeat domain"/>
    <property type="match status" value="2"/>
</dbReference>
<dbReference type="PANTHER" id="PTHR44858">
    <property type="entry name" value="TETRATRICOPEPTIDE REPEAT PROTEIN 6"/>
    <property type="match status" value="1"/>
</dbReference>
<evidence type="ECO:0000256" key="2">
    <source>
        <dbReference type="ARBA" id="ARBA00022803"/>
    </source>
</evidence>
<keyword evidence="1" id="KW-0677">Repeat</keyword>
<dbReference type="SUPFAM" id="SSF48452">
    <property type="entry name" value="TPR-like"/>
    <property type="match status" value="1"/>
</dbReference>
<dbReference type="InterPro" id="IPR050498">
    <property type="entry name" value="Ycf3"/>
</dbReference>
<evidence type="ECO:0000313" key="4">
    <source>
        <dbReference type="EMBL" id="HGH60024.1"/>
    </source>
</evidence>
<name>A0A7C4AQJ2_9BACT</name>